<dbReference type="PROSITE" id="PS00373">
    <property type="entry name" value="GART"/>
    <property type="match status" value="1"/>
</dbReference>
<reference evidence="3" key="1">
    <citation type="submission" date="2022-06" db="EMBL/GenBank/DDBJ databases">
        <title>Gramella sediminis sp. nov., isolated from deep-sea sediment of the Indian Ocean.</title>
        <authorList>
            <person name="Yang L."/>
        </authorList>
    </citation>
    <scope>NUCLEOTIDE SEQUENCE</scope>
    <source>
        <strain evidence="3">HMD3159</strain>
    </source>
</reference>
<evidence type="ECO:0000259" key="2">
    <source>
        <dbReference type="Pfam" id="PF02911"/>
    </source>
</evidence>
<dbReference type="InterPro" id="IPR002376">
    <property type="entry name" value="Formyl_transf_N"/>
</dbReference>
<dbReference type="Pfam" id="PF00551">
    <property type="entry name" value="Formyl_trans_N"/>
    <property type="match status" value="1"/>
</dbReference>
<evidence type="ECO:0000259" key="1">
    <source>
        <dbReference type="Pfam" id="PF00551"/>
    </source>
</evidence>
<dbReference type="InterPro" id="IPR005793">
    <property type="entry name" value="Formyl_trans_C"/>
</dbReference>
<gene>
    <name evidence="3" type="ORF">NE848_13945</name>
</gene>
<accession>A0ABT0Z5Q8</accession>
<feature type="domain" description="Formyl transferase C-terminal" evidence="2">
    <location>
        <begin position="205"/>
        <end position="286"/>
    </location>
</feature>
<dbReference type="InterPro" id="IPR001555">
    <property type="entry name" value="GART_AS"/>
</dbReference>
<comment type="caution">
    <text evidence="3">The sequence shown here is derived from an EMBL/GenBank/DDBJ whole genome shotgun (WGS) entry which is preliminary data.</text>
</comment>
<name>A0ABT0Z5Q8_9FLAO</name>
<evidence type="ECO:0000313" key="3">
    <source>
        <dbReference type="EMBL" id="MCM8570492.1"/>
    </source>
</evidence>
<dbReference type="InterPro" id="IPR011034">
    <property type="entry name" value="Formyl_transferase-like_C_sf"/>
</dbReference>
<dbReference type="Pfam" id="PF02911">
    <property type="entry name" value="Formyl_trans_C"/>
    <property type="match status" value="1"/>
</dbReference>
<keyword evidence="4" id="KW-1185">Reference proteome</keyword>
<feature type="domain" description="Formyl transferase N-terminal" evidence="1">
    <location>
        <begin position="30"/>
        <end position="161"/>
    </location>
</feature>
<dbReference type="RefSeq" id="WP_252114669.1">
    <property type="nucleotide sequence ID" value="NZ_JAMSCK010000005.1"/>
</dbReference>
<dbReference type="Gene3D" id="3.40.50.12230">
    <property type="match status" value="1"/>
</dbReference>
<protein>
    <submittedName>
        <fullName evidence="3">Methionyl-tRNA formyltransferase</fullName>
    </submittedName>
</protein>
<dbReference type="Proteomes" id="UP001155077">
    <property type="component" value="Unassembled WGS sequence"/>
</dbReference>
<dbReference type="SUPFAM" id="SSF53328">
    <property type="entry name" value="Formyltransferase"/>
    <property type="match status" value="1"/>
</dbReference>
<dbReference type="SUPFAM" id="SSF50486">
    <property type="entry name" value="FMT C-terminal domain-like"/>
    <property type="match status" value="1"/>
</dbReference>
<proteinExistence type="predicted"/>
<sequence length="295" mass="33858">MEKIKIGYFADGPWSHKAFEIIADDNRIEIAFVVPRFDTQDETLLRYTEEFGIDYFKLNNVNSVHSLERISSYECDILVSMSFNQIFREDILNLTPLGIINCHAGKLPFYRGRNILNWALINDEKEFGITVHFVDEGIDTGDIILQRTFCITDKDNYGTLLQIAYGECANILYDSIKLFLDEKVNRIPQKLIDPIGMYCGRRSEGDEKITWQDSSRNIFNFIRAICDPGPQARTILNGKEIKINKARFIQEAPCYIGKPGQILSKTKNGYLVKTQNSFIEIMEVNTKLKVGEVLT</sequence>
<dbReference type="InterPro" id="IPR036477">
    <property type="entry name" value="Formyl_transf_N_sf"/>
</dbReference>
<dbReference type="PANTHER" id="PTHR11138:SF5">
    <property type="entry name" value="METHIONYL-TRNA FORMYLTRANSFERASE, MITOCHONDRIAL"/>
    <property type="match status" value="1"/>
</dbReference>
<organism evidence="3 4">
    <name type="scientific">Gramella jeungdoensis</name>
    <dbReference type="NCBI Taxonomy" id="708091"/>
    <lineage>
        <taxon>Bacteria</taxon>
        <taxon>Pseudomonadati</taxon>
        <taxon>Bacteroidota</taxon>
        <taxon>Flavobacteriia</taxon>
        <taxon>Flavobacteriales</taxon>
        <taxon>Flavobacteriaceae</taxon>
        <taxon>Christiangramia</taxon>
    </lineage>
</organism>
<dbReference type="EMBL" id="JAMSCK010000005">
    <property type="protein sequence ID" value="MCM8570492.1"/>
    <property type="molecule type" value="Genomic_DNA"/>
</dbReference>
<dbReference type="CDD" id="cd08369">
    <property type="entry name" value="FMT_core"/>
    <property type="match status" value="1"/>
</dbReference>
<dbReference type="PANTHER" id="PTHR11138">
    <property type="entry name" value="METHIONYL-TRNA FORMYLTRANSFERASE"/>
    <property type="match status" value="1"/>
</dbReference>
<evidence type="ECO:0000313" key="4">
    <source>
        <dbReference type="Proteomes" id="UP001155077"/>
    </source>
</evidence>